<evidence type="ECO:0000256" key="2">
    <source>
        <dbReference type="ARBA" id="ARBA00023157"/>
    </source>
</evidence>
<evidence type="ECO:0000313" key="5">
    <source>
        <dbReference type="EMBL" id="VDP10533.1"/>
    </source>
</evidence>
<dbReference type="Gene3D" id="2.60.120.290">
    <property type="entry name" value="Spermadhesin, CUB domain"/>
    <property type="match status" value="2"/>
</dbReference>
<dbReference type="PROSITE" id="PS01180">
    <property type="entry name" value="CUB"/>
    <property type="match status" value="1"/>
</dbReference>
<evidence type="ECO:0000313" key="7">
    <source>
        <dbReference type="WBParaSite" id="SBAD_0000692901-mRNA-1"/>
    </source>
</evidence>
<dbReference type="SUPFAM" id="SSF49854">
    <property type="entry name" value="Spermadhesin, CUB domain"/>
    <property type="match status" value="2"/>
</dbReference>
<dbReference type="Pfam" id="PF00431">
    <property type="entry name" value="CUB"/>
    <property type="match status" value="2"/>
</dbReference>
<protein>
    <submittedName>
        <fullName evidence="7">CUB domain-containing protein</fullName>
    </submittedName>
</protein>
<evidence type="ECO:0000259" key="4">
    <source>
        <dbReference type="PROSITE" id="PS01180"/>
    </source>
</evidence>
<keyword evidence="6" id="KW-1185">Reference proteome</keyword>
<feature type="domain" description="CUB" evidence="4">
    <location>
        <begin position="51"/>
        <end position="178"/>
    </location>
</feature>
<evidence type="ECO:0000313" key="6">
    <source>
        <dbReference type="Proteomes" id="UP000270296"/>
    </source>
</evidence>
<dbReference type="CDD" id="cd00041">
    <property type="entry name" value="CUB"/>
    <property type="match status" value="2"/>
</dbReference>
<reference evidence="7" key="1">
    <citation type="submission" date="2016-06" db="UniProtKB">
        <authorList>
            <consortium name="WormBaseParasite"/>
        </authorList>
    </citation>
    <scope>IDENTIFICATION</scope>
</reference>
<organism evidence="7">
    <name type="scientific">Soboliphyme baturini</name>
    <dbReference type="NCBI Taxonomy" id="241478"/>
    <lineage>
        <taxon>Eukaryota</taxon>
        <taxon>Metazoa</taxon>
        <taxon>Ecdysozoa</taxon>
        <taxon>Nematoda</taxon>
        <taxon>Enoplea</taxon>
        <taxon>Dorylaimia</taxon>
        <taxon>Dioctophymatida</taxon>
        <taxon>Dioctophymatoidea</taxon>
        <taxon>Soboliphymatidae</taxon>
        <taxon>Soboliphyme</taxon>
    </lineage>
</organism>
<name>A0A183ISS1_9BILA</name>
<keyword evidence="2" id="KW-1015">Disulfide bond</keyword>
<gene>
    <name evidence="5" type="ORF">SBAD_LOCUS6668</name>
</gene>
<keyword evidence="1" id="KW-0677">Repeat</keyword>
<dbReference type="WBParaSite" id="SBAD_0000692901-mRNA-1">
    <property type="protein sequence ID" value="SBAD_0000692901-mRNA-1"/>
    <property type="gene ID" value="SBAD_0000692901"/>
</dbReference>
<dbReference type="InterPro" id="IPR035914">
    <property type="entry name" value="Sperma_CUB_dom_sf"/>
</dbReference>
<dbReference type="OrthoDB" id="5808499at2759"/>
<accession>A0A183ISS1</accession>
<comment type="caution">
    <text evidence="3">Lacks conserved residue(s) required for the propagation of feature annotation.</text>
</comment>
<dbReference type="PANTHER" id="PTHR24251">
    <property type="entry name" value="OVOCHYMASE-RELATED"/>
    <property type="match status" value="1"/>
</dbReference>
<evidence type="ECO:0000256" key="3">
    <source>
        <dbReference type="PROSITE-ProRule" id="PRU00059"/>
    </source>
</evidence>
<sequence>MYCEYIIEPGDRAFIAFQVLNLNLEEEDEGTCYDYIEVIEMKTNRSKGIFCDREIPEVISSSGPMKIVFHSDEVLEYPGFLAHYWVSVLKQCLSNGLKAMHAWFRFTDISLEFHSSCNYDYVEIFDGDSLANRSFGKLCGKFFPRRNFQSSGNAMLIRFVTDQSVVETGGFKGVAVATRGKEFFVHNSSCYRLLI</sequence>
<dbReference type="EMBL" id="UZAM01009936">
    <property type="protein sequence ID" value="VDP10533.1"/>
    <property type="molecule type" value="Genomic_DNA"/>
</dbReference>
<evidence type="ECO:0000256" key="1">
    <source>
        <dbReference type="ARBA" id="ARBA00022737"/>
    </source>
</evidence>
<proteinExistence type="predicted"/>
<dbReference type="SMART" id="SM00042">
    <property type="entry name" value="CUB"/>
    <property type="match status" value="1"/>
</dbReference>
<reference evidence="5 6" key="2">
    <citation type="submission" date="2018-11" db="EMBL/GenBank/DDBJ databases">
        <authorList>
            <consortium name="Pathogen Informatics"/>
        </authorList>
    </citation>
    <scope>NUCLEOTIDE SEQUENCE [LARGE SCALE GENOMIC DNA]</scope>
</reference>
<dbReference type="InterPro" id="IPR000859">
    <property type="entry name" value="CUB_dom"/>
</dbReference>
<dbReference type="AlphaFoldDB" id="A0A183ISS1"/>
<dbReference type="Proteomes" id="UP000270296">
    <property type="component" value="Unassembled WGS sequence"/>
</dbReference>